<sequence>MMKKAKLVAVSYIFAIVTALLTTAVSFAEATEDADAKKIHNAITLNDYEARAKNHEDAAKEMQTKAQEQKRLLEQYKAKSYLYGRQAQDLQGHAHALARKYDNAAKAHIKEAESYRGMAIQLAEDTFCIPPTKNEHC</sequence>
<dbReference type="Proteomes" id="UP000002718">
    <property type="component" value="Chromosome"/>
</dbReference>
<proteinExistence type="predicted"/>
<name>Q2YB44_NITMU</name>
<keyword evidence="5" id="KW-1185">Reference proteome</keyword>
<reference evidence="5" key="1">
    <citation type="submission" date="2005-08" db="EMBL/GenBank/DDBJ databases">
        <title>Complete sequence of chromosome 1 of Nitrosospira multiformis ATCC 25196.</title>
        <authorList>
            <person name="Copeland A."/>
            <person name="Lucas S."/>
            <person name="Lapidus A."/>
            <person name="Barry K."/>
            <person name="Detter J.C."/>
            <person name="Glavina T."/>
            <person name="Hammon N."/>
            <person name="Israni S."/>
            <person name="Pitluck S."/>
            <person name="Chain P."/>
            <person name="Malfatti S."/>
            <person name="Shin M."/>
            <person name="Vergez L."/>
            <person name="Schmutz J."/>
            <person name="Larimer F."/>
            <person name="Land M."/>
            <person name="Hauser L."/>
            <person name="Kyrpides N."/>
            <person name="Lykidis A."/>
            <person name="Richardson P."/>
        </authorList>
    </citation>
    <scope>NUCLEOTIDE SEQUENCE [LARGE SCALE GENOMIC DNA]</scope>
    <source>
        <strain evidence="5">ATCC 25196 / NCIMB 11849 / C 71</strain>
    </source>
</reference>
<dbReference type="EMBL" id="FNVK01000003">
    <property type="protein sequence ID" value="SEF54749.1"/>
    <property type="molecule type" value="Genomic_DNA"/>
</dbReference>
<feature type="signal peptide" evidence="2">
    <location>
        <begin position="1"/>
        <end position="30"/>
    </location>
</feature>
<accession>Q2YB44</accession>
<evidence type="ECO:0000313" key="3">
    <source>
        <dbReference type="EMBL" id="ABB74027.1"/>
    </source>
</evidence>
<feature type="coiled-coil region" evidence="1">
    <location>
        <begin position="45"/>
        <end position="79"/>
    </location>
</feature>
<dbReference type="HOGENOM" id="CLU_143476_1_0_4"/>
<dbReference type="Proteomes" id="UP000236751">
    <property type="component" value="Unassembled WGS sequence"/>
</dbReference>
<gene>
    <name evidence="3" type="ordered locus">Nmul_A0720</name>
    <name evidence="4" type="ORF">SAMN05216403_10393</name>
</gene>
<dbReference type="RefSeq" id="WP_011380077.1">
    <property type="nucleotide sequence ID" value="NC_007614.1"/>
</dbReference>
<keyword evidence="1" id="KW-0175">Coiled coil</keyword>
<evidence type="ECO:0000313" key="6">
    <source>
        <dbReference type="Proteomes" id="UP000236751"/>
    </source>
</evidence>
<keyword evidence="2" id="KW-0732">Signal</keyword>
<dbReference type="OrthoDB" id="8565362at2"/>
<protein>
    <submittedName>
        <fullName evidence="3">Uncharacterized protein</fullName>
    </submittedName>
</protein>
<dbReference type="AlphaFoldDB" id="Q2YB44"/>
<reference evidence="3" key="2">
    <citation type="submission" date="2005-08" db="EMBL/GenBank/DDBJ databases">
        <title>Complete sequence of Chromosome 1 of Nitrosospira multiformis ATCC 25196.</title>
        <authorList>
            <consortium name="US DOE Joint Genome Institute"/>
            <person name="Copeland A."/>
            <person name="Lucas S."/>
            <person name="Lapidus A."/>
            <person name="Barry K."/>
            <person name="Detter J.C."/>
            <person name="Glavina T."/>
            <person name="Hammon N."/>
            <person name="Israni S."/>
            <person name="Pitluck S."/>
            <person name="Chain P."/>
            <person name="Malfatti S."/>
            <person name="Shin M."/>
            <person name="Vergez L."/>
            <person name="Schmutz J."/>
            <person name="Larimer F."/>
            <person name="Land M."/>
            <person name="Hauser L."/>
            <person name="Kyrpides N."/>
            <person name="Lykidis A."/>
            <person name="Richardson P."/>
        </authorList>
    </citation>
    <scope>NUCLEOTIDE SEQUENCE</scope>
    <source>
        <strain evidence="3">ATCC 25196</strain>
    </source>
</reference>
<dbReference type="EMBL" id="CP000103">
    <property type="protein sequence ID" value="ABB74027.1"/>
    <property type="molecule type" value="Genomic_DNA"/>
</dbReference>
<reference evidence="4 6" key="4">
    <citation type="submission" date="2016-10" db="EMBL/GenBank/DDBJ databases">
        <authorList>
            <person name="de Groot N.N."/>
        </authorList>
    </citation>
    <scope>NUCLEOTIDE SEQUENCE [LARGE SCALE GENOMIC DNA]</scope>
    <source>
        <strain evidence="4 6">Nl13</strain>
    </source>
</reference>
<feature type="chain" id="PRO_5014308936" evidence="2">
    <location>
        <begin position="31"/>
        <end position="137"/>
    </location>
</feature>
<evidence type="ECO:0000313" key="4">
    <source>
        <dbReference type="EMBL" id="SEF54749.1"/>
    </source>
</evidence>
<evidence type="ECO:0000256" key="1">
    <source>
        <dbReference type="SAM" id="Coils"/>
    </source>
</evidence>
<evidence type="ECO:0000256" key="2">
    <source>
        <dbReference type="SAM" id="SignalP"/>
    </source>
</evidence>
<dbReference type="KEGG" id="nmu:Nmul_A0720"/>
<reference evidence="3 5" key="3">
    <citation type="journal article" date="2008" name="Appl. Environ. Microbiol.">
        <title>Complete genome sequence of Nitrosospira multiformis, an ammonia-oxidizing bacterium from the soil environment.</title>
        <authorList>
            <person name="Norton J.M."/>
            <person name="Klotz M.G."/>
            <person name="Stein L.Y."/>
            <person name="Arp D.J."/>
            <person name="Bottomley P.J."/>
            <person name="Chain P.S."/>
            <person name="Hauser L.J."/>
            <person name="Land M.L."/>
            <person name="Larimer F.W."/>
            <person name="Shin M.W."/>
            <person name="Starkenburg S.R."/>
        </authorList>
    </citation>
    <scope>NUCLEOTIDE SEQUENCE [LARGE SCALE GENOMIC DNA]</scope>
    <source>
        <strain evidence="3">ATCC 25196</strain>
        <strain evidence="5">ATCC 25196 / NCIMB 11849 / C 71</strain>
    </source>
</reference>
<evidence type="ECO:0000313" key="5">
    <source>
        <dbReference type="Proteomes" id="UP000002718"/>
    </source>
</evidence>
<dbReference type="eggNOG" id="ENOG503017U">
    <property type="taxonomic scope" value="Bacteria"/>
</dbReference>
<organism evidence="3 5">
    <name type="scientific">Nitrosospira multiformis (strain ATCC 25196 / NCIMB 11849 / C 71)</name>
    <dbReference type="NCBI Taxonomy" id="323848"/>
    <lineage>
        <taxon>Bacteria</taxon>
        <taxon>Pseudomonadati</taxon>
        <taxon>Pseudomonadota</taxon>
        <taxon>Betaproteobacteria</taxon>
        <taxon>Nitrosomonadales</taxon>
        <taxon>Nitrosomonadaceae</taxon>
        <taxon>Nitrosospira</taxon>
    </lineage>
</organism>